<evidence type="ECO:0000313" key="3">
    <source>
        <dbReference type="Proteomes" id="UP001595530"/>
    </source>
</evidence>
<organism evidence="2 3">
    <name type="scientific">Undibacterium arcticum</name>
    <dbReference type="NCBI Taxonomy" id="1762892"/>
    <lineage>
        <taxon>Bacteria</taxon>
        <taxon>Pseudomonadati</taxon>
        <taxon>Pseudomonadota</taxon>
        <taxon>Betaproteobacteria</taxon>
        <taxon>Burkholderiales</taxon>
        <taxon>Oxalobacteraceae</taxon>
        <taxon>Undibacterium</taxon>
    </lineage>
</organism>
<keyword evidence="3" id="KW-1185">Reference proteome</keyword>
<evidence type="ECO:0000313" key="2">
    <source>
        <dbReference type="EMBL" id="MFC3109419.1"/>
    </source>
</evidence>
<comment type="caution">
    <text evidence="2">The sequence shown here is derived from an EMBL/GenBank/DDBJ whole genome shotgun (WGS) entry which is preliminary data.</text>
</comment>
<reference evidence="3" key="1">
    <citation type="journal article" date="2019" name="Int. J. Syst. Evol. Microbiol.">
        <title>The Global Catalogue of Microorganisms (GCM) 10K type strain sequencing project: providing services to taxonomists for standard genome sequencing and annotation.</title>
        <authorList>
            <consortium name="The Broad Institute Genomics Platform"/>
            <consortium name="The Broad Institute Genome Sequencing Center for Infectious Disease"/>
            <person name="Wu L."/>
            <person name="Ma J."/>
        </authorList>
    </citation>
    <scope>NUCLEOTIDE SEQUENCE [LARGE SCALE GENOMIC DNA]</scope>
    <source>
        <strain evidence="3">KCTC 42986</strain>
    </source>
</reference>
<accession>A0ABV7F2W8</accession>
<feature type="compositionally biased region" description="Low complexity" evidence="1">
    <location>
        <begin position="38"/>
        <end position="48"/>
    </location>
</feature>
<dbReference type="Proteomes" id="UP001595530">
    <property type="component" value="Unassembled WGS sequence"/>
</dbReference>
<proteinExistence type="predicted"/>
<evidence type="ECO:0000256" key="1">
    <source>
        <dbReference type="SAM" id="MobiDB-lite"/>
    </source>
</evidence>
<feature type="region of interest" description="Disordered" evidence="1">
    <location>
        <begin position="27"/>
        <end position="99"/>
    </location>
</feature>
<dbReference type="RefSeq" id="WP_390324004.1">
    <property type="nucleotide sequence ID" value="NZ_JBHRTP010000051.1"/>
</dbReference>
<protein>
    <submittedName>
        <fullName evidence="2">Uncharacterized protein</fullName>
    </submittedName>
</protein>
<dbReference type="EMBL" id="JBHRTP010000051">
    <property type="protein sequence ID" value="MFC3109419.1"/>
    <property type="molecule type" value="Genomic_DNA"/>
</dbReference>
<name>A0ABV7F2W8_9BURK</name>
<sequence>MRTSMVVVALLALAGWLYFMLGTDERGDELASPADTHAAGNPAEAGAARSGVLPNAPVPDSATTQLATEPGSKPAPIRMSTTGTIIGSRRGRDAQPAPH</sequence>
<gene>
    <name evidence="2" type="ORF">ACFOFO_15865</name>
</gene>